<organism evidence="1 2">
    <name type="scientific">Strigomonas culicis</name>
    <dbReference type="NCBI Taxonomy" id="28005"/>
    <lineage>
        <taxon>Eukaryota</taxon>
        <taxon>Discoba</taxon>
        <taxon>Euglenozoa</taxon>
        <taxon>Kinetoplastea</taxon>
        <taxon>Metakinetoplastina</taxon>
        <taxon>Trypanosomatida</taxon>
        <taxon>Trypanosomatidae</taxon>
        <taxon>Strigomonadinae</taxon>
        <taxon>Strigomonas</taxon>
    </lineage>
</organism>
<dbReference type="Gene3D" id="3.40.50.300">
    <property type="entry name" value="P-loop containing nucleotide triphosphate hydrolases"/>
    <property type="match status" value="1"/>
</dbReference>
<keyword evidence="2" id="KW-1185">Reference proteome</keyword>
<comment type="caution">
    <text evidence="1">The sequence shown here is derived from an EMBL/GenBank/DDBJ whole genome shotgun (WGS) entry which is preliminary data.</text>
</comment>
<evidence type="ECO:0000313" key="1">
    <source>
        <dbReference type="EMBL" id="EPY22632.1"/>
    </source>
</evidence>
<gene>
    <name evidence="1" type="ORF">STCU_08196</name>
</gene>
<dbReference type="GO" id="GO:0016301">
    <property type="term" value="F:kinase activity"/>
    <property type="evidence" value="ECO:0007669"/>
    <property type="project" value="TreeGrafter"/>
</dbReference>
<dbReference type="AlphaFoldDB" id="S9TW09"/>
<accession>S9TW09</accession>
<dbReference type="PANTHER" id="PTHR20873">
    <property type="entry name" value="L-SERYL-TRNA(SEC) KINASE"/>
    <property type="match status" value="1"/>
</dbReference>
<dbReference type="EMBL" id="ATMH01008196">
    <property type="protein sequence ID" value="EPY22632.1"/>
    <property type="molecule type" value="Genomic_DNA"/>
</dbReference>
<name>S9TW09_9TRYP</name>
<dbReference type="Pfam" id="PF13671">
    <property type="entry name" value="AAA_33"/>
    <property type="match status" value="1"/>
</dbReference>
<proteinExistence type="predicted"/>
<dbReference type="InterPro" id="IPR052648">
    <property type="entry name" value="Ser-tRNA(Sec)_kinase"/>
</dbReference>
<dbReference type="SUPFAM" id="SSF52540">
    <property type="entry name" value="P-loop containing nucleoside triphosphate hydrolases"/>
    <property type="match status" value="1"/>
</dbReference>
<sequence>MQVPREVSICARGEAAPSPATQPSRVVLIVLTTGPPASGKSTFIRQITSLLSLHHAATGRCRDAHGGARPVRIGRVCSLHLDDYLCALYAQEHAATFRPALWHAASELLYEHVEEVITSAVGKDAVVATERPSAGCLCIDVLLFVEDNMYYKSMRERYWKLCRRLNAKHFFPGVGARDPKADSLQAPFICVVELQFQVPLAICLQRHAQRTASDRAADVAVPDHVVRSMHELFETGTTGISAVDDDETKKKKNVFRQPTTTLPWFLVTVSLEDAHQFPDPTEGAVFLFGYEKSSHQEEVPCDVASTPAIYTALASQLTSGWRAYLINSQQGDGTAQRRHESQQANACSLAHTLDQRMRVYVKHFFQGANGAVRQAPLCCLGYFVR</sequence>
<dbReference type="InterPro" id="IPR027417">
    <property type="entry name" value="P-loop_NTPase"/>
</dbReference>
<dbReference type="GO" id="GO:0000049">
    <property type="term" value="F:tRNA binding"/>
    <property type="evidence" value="ECO:0007669"/>
    <property type="project" value="TreeGrafter"/>
</dbReference>
<dbReference type="Proteomes" id="UP000015354">
    <property type="component" value="Unassembled WGS sequence"/>
</dbReference>
<dbReference type="PANTHER" id="PTHR20873:SF0">
    <property type="entry name" value="L-SERYL-TRNA(SEC) KINASE"/>
    <property type="match status" value="1"/>
</dbReference>
<reference evidence="1 2" key="1">
    <citation type="journal article" date="2013" name="PLoS ONE">
        <title>Predicting the Proteins of Angomonas deanei, Strigomonas culicis and Their Respective Endosymbionts Reveals New Aspects of the Trypanosomatidae Family.</title>
        <authorList>
            <person name="Motta M.C."/>
            <person name="Martins A.C."/>
            <person name="de Souza S.S."/>
            <person name="Catta-Preta C.M."/>
            <person name="Silva R."/>
            <person name="Klein C.C."/>
            <person name="de Almeida L.G."/>
            <person name="de Lima Cunha O."/>
            <person name="Ciapina L.P."/>
            <person name="Brocchi M."/>
            <person name="Colabardini A.C."/>
            <person name="de Araujo Lima B."/>
            <person name="Machado C.R."/>
            <person name="de Almeida Soares C.M."/>
            <person name="Probst C.M."/>
            <person name="de Menezes C.B."/>
            <person name="Thompson C.E."/>
            <person name="Bartholomeu D.C."/>
            <person name="Gradia D.F."/>
            <person name="Pavoni D.P."/>
            <person name="Grisard E.C."/>
            <person name="Fantinatti-Garboggini F."/>
            <person name="Marchini F.K."/>
            <person name="Rodrigues-Luiz G.F."/>
            <person name="Wagner G."/>
            <person name="Goldman G.H."/>
            <person name="Fietto J.L."/>
            <person name="Elias M.C."/>
            <person name="Goldman M.H."/>
            <person name="Sagot M.F."/>
            <person name="Pereira M."/>
            <person name="Stoco P.H."/>
            <person name="de Mendonca-Neto R.P."/>
            <person name="Teixeira S.M."/>
            <person name="Maciel T.E."/>
            <person name="de Oliveira Mendes T.A."/>
            <person name="Urmenyi T.P."/>
            <person name="de Souza W."/>
            <person name="Schenkman S."/>
            <person name="de Vasconcelos A.T."/>
        </authorList>
    </citation>
    <scope>NUCLEOTIDE SEQUENCE [LARGE SCALE GENOMIC DNA]</scope>
</reference>
<protein>
    <submittedName>
        <fullName evidence="1">Uncharacterized protein</fullName>
    </submittedName>
</protein>
<dbReference type="OrthoDB" id="9972657at2759"/>
<evidence type="ECO:0000313" key="2">
    <source>
        <dbReference type="Proteomes" id="UP000015354"/>
    </source>
</evidence>